<dbReference type="Pfam" id="PF00025">
    <property type="entry name" value="Arf"/>
    <property type="match status" value="1"/>
</dbReference>
<dbReference type="GO" id="GO:0003924">
    <property type="term" value="F:GTPase activity"/>
    <property type="evidence" value="ECO:0007669"/>
    <property type="project" value="InterPro"/>
</dbReference>
<accession>X0ACG5</accession>
<keyword evidence="2 3" id="KW-0342">GTP-binding</keyword>
<evidence type="ECO:0000256" key="2">
    <source>
        <dbReference type="ARBA" id="ARBA00023134"/>
    </source>
</evidence>
<evidence type="ECO:0000256" key="1">
    <source>
        <dbReference type="ARBA" id="ARBA00022741"/>
    </source>
</evidence>
<dbReference type="PANTHER" id="PTHR45732">
    <property type="entry name" value="ADP-RIBOSYLATION FACTOR-LIKE PROTEIN 8"/>
    <property type="match status" value="1"/>
</dbReference>
<feature type="binding site" evidence="3">
    <location>
        <begin position="432"/>
        <end position="439"/>
    </location>
    <ligand>
        <name>GTP</name>
        <dbReference type="ChEBI" id="CHEBI:37565"/>
    </ligand>
</feature>
<gene>
    <name evidence="5" type="ORF">FOMG_08712</name>
</gene>
<dbReference type="SUPFAM" id="SSF52540">
    <property type="entry name" value="P-loop containing nucleoside triphosphate hydrolases"/>
    <property type="match status" value="1"/>
</dbReference>
<dbReference type="AlphaFoldDB" id="X0ACG5"/>
<dbReference type="PRINTS" id="PR00328">
    <property type="entry name" value="SAR1GTPBP"/>
</dbReference>
<dbReference type="InterPro" id="IPR006689">
    <property type="entry name" value="Small_GTPase_ARF/SAR"/>
</dbReference>
<evidence type="ECO:0000256" key="4">
    <source>
        <dbReference type="PIRSR" id="PIRSR606689-2"/>
    </source>
</evidence>
<keyword evidence="4" id="KW-0479">Metal-binding</keyword>
<dbReference type="HOGENOM" id="CLU_022948_0_0_1"/>
<dbReference type="Proteomes" id="UP000030703">
    <property type="component" value="Unassembled WGS sequence"/>
</dbReference>
<dbReference type="EMBL" id="JH659333">
    <property type="protein sequence ID" value="EXK38303.1"/>
    <property type="molecule type" value="Genomic_DNA"/>
</dbReference>
<reference evidence="5" key="1">
    <citation type="submission" date="2012-04" db="EMBL/GenBank/DDBJ databases">
        <title>The Genome Sequence of Fusarium oxysporum melonis.</title>
        <authorList>
            <consortium name="The Broad Institute Genome Sequencing Platform"/>
            <person name="Ma L.-J."/>
            <person name="Gale L.R."/>
            <person name="Schwartz D.C."/>
            <person name="Zhou S."/>
            <person name="Corby-Kistler H."/>
            <person name="Young S.K."/>
            <person name="Zeng Q."/>
            <person name="Gargeya S."/>
            <person name="Fitzgerald M."/>
            <person name="Haas B."/>
            <person name="Abouelleil A."/>
            <person name="Alvarado L."/>
            <person name="Arachchi H.M."/>
            <person name="Berlin A."/>
            <person name="Brown A."/>
            <person name="Chapman S.B."/>
            <person name="Chen Z."/>
            <person name="Dunbar C."/>
            <person name="Freedman E."/>
            <person name="Gearin G."/>
            <person name="Goldberg J."/>
            <person name="Griggs A."/>
            <person name="Gujja S."/>
            <person name="Heiman D."/>
            <person name="Howarth C."/>
            <person name="Larson L."/>
            <person name="Lui A."/>
            <person name="MacDonald P.J.P."/>
            <person name="Montmayeur A."/>
            <person name="Murphy C."/>
            <person name="Neiman D."/>
            <person name="Pearson M."/>
            <person name="Priest M."/>
            <person name="Roberts A."/>
            <person name="Saif S."/>
            <person name="Shea T."/>
            <person name="Shenoy N."/>
            <person name="Sisk P."/>
            <person name="Stolte C."/>
            <person name="Sykes S."/>
            <person name="Wortman J."/>
            <person name="Nusbaum C."/>
            <person name="Birren B."/>
        </authorList>
    </citation>
    <scope>NUCLEOTIDE SEQUENCE</scope>
    <source>
        <strain evidence="5">26406</strain>
    </source>
</reference>
<evidence type="ECO:0000313" key="5">
    <source>
        <dbReference type="EMBL" id="EXK38303.1"/>
    </source>
</evidence>
<evidence type="ECO:0000256" key="3">
    <source>
        <dbReference type="PIRSR" id="PIRSR606689-1"/>
    </source>
</evidence>
<dbReference type="OrthoDB" id="4590278at2759"/>
<feature type="binding site" evidence="4">
    <location>
        <position position="439"/>
    </location>
    <ligand>
        <name>Mg(2+)</name>
        <dbReference type="ChEBI" id="CHEBI:18420"/>
    </ligand>
</feature>
<sequence>MPVCYVVQQIESLADERSEVETLNTNPGTLCDALVAIGTGNNRRISTISSVIESSDEYLALTTSHRSNDTVDASPRIKSFFSMIDVKLDEDEYGDDIPPPLVVDTVHTHKRPTEQLLDDKATASKVLHIGTDWSLLRLADQLVPPNCIDERLVTLGEQPLEDILNDVVFLSRAASEPEACEVLVCGGRGGLNKLDLTKRPVDLMLPSGVWIRPWKAKHKPALGCKLQRGDSGAWVVNINNRTAYGHIMAVTSDDILIQPLVDIFQDIQNQKKLDVKIASPFGQLANLAKHYYFSHEHHLAVSLARKALDPGVISQSTEGPQVTAMLQDFMKHTDKGDKFLPRYSRNHLADFLTNLIMCTGRNIDLIRSPTWTDDWTAMFGTPMSMIEHVNYLKGAGGLPTLDEIESASDRKTVSDQDPLSTHSRVRGFIMVGLPGCGKSDLLRGISNHDSATASMSIVGFITTRIQRNGTIAKIWDLSEDVGWRLNWGKYSRGVDGVVFVVDTGDAELLPQVHRQILMLMSQPMLSGVSLIVLGNNSSNQRGLTIEELKVKLDLEQVMYGRRVDSWVGDRANFDKFLDFLVKRRSE</sequence>
<proteinExistence type="predicted"/>
<dbReference type="VEuPathDB" id="FungiDB:FOMG_08712"/>
<keyword evidence="1 3" id="KW-0547">Nucleotide-binding</keyword>
<dbReference type="GO" id="GO:0098852">
    <property type="term" value="C:lytic vacuole membrane"/>
    <property type="evidence" value="ECO:0007669"/>
    <property type="project" value="TreeGrafter"/>
</dbReference>
<keyword evidence="4" id="KW-0460">Magnesium</keyword>
<dbReference type="GO" id="GO:0005525">
    <property type="term" value="F:GTP binding"/>
    <property type="evidence" value="ECO:0007669"/>
    <property type="project" value="UniProtKB-KW"/>
</dbReference>
<dbReference type="GO" id="GO:0046872">
    <property type="term" value="F:metal ion binding"/>
    <property type="evidence" value="ECO:0007669"/>
    <property type="project" value="UniProtKB-KW"/>
</dbReference>
<protein>
    <submittedName>
        <fullName evidence="5">Uncharacterized protein</fullName>
    </submittedName>
</protein>
<name>X0ACG5_FUSOX</name>
<reference evidence="5" key="2">
    <citation type="submission" date="2012-05" db="EMBL/GenBank/DDBJ databases">
        <title>Annotation of the Genome Sequence of Fusarium oxysporum f. sp. melonis 26406.</title>
        <authorList>
            <consortium name="The Broad Institute Genomics Platform"/>
            <person name="Ma L.-J."/>
            <person name="Corby-Kistler H."/>
            <person name="Broz K."/>
            <person name="Gale L.R."/>
            <person name="Jonkers W."/>
            <person name="O'Donnell K."/>
            <person name="Ploetz R."/>
            <person name="Steinberg C."/>
            <person name="Schwartz D.C."/>
            <person name="VanEtten H."/>
            <person name="Zhou S."/>
            <person name="Young S.K."/>
            <person name="Zeng Q."/>
            <person name="Gargeya S."/>
            <person name="Fitzgerald M."/>
            <person name="Abouelleil A."/>
            <person name="Alvarado L."/>
            <person name="Chapman S.B."/>
            <person name="Gainer-Dewar J."/>
            <person name="Goldberg J."/>
            <person name="Griggs A."/>
            <person name="Gujja S."/>
            <person name="Hansen M."/>
            <person name="Howarth C."/>
            <person name="Imamovic A."/>
            <person name="Ireland A."/>
            <person name="Larimer J."/>
            <person name="McCowan C."/>
            <person name="Murphy C."/>
            <person name="Pearson M."/>
            <person name="Poon T.W."/>
            <person name="Priest M."/>
            <person name="Roberts A."/>
            <person name="Saif S."/>
            <person name="Shea T."/>
            <person name="Sykes S."/>
            <person name="Wortman J."/>
            <person name="Nusbaum C."/>
            <person name="Birren B."/>
        </authorList>
    </citation>
    <scope>NUCLEOTIDE SEQUENCE</scope>
    <source>
        <strain evidence="5">26406</strain>
    </source>
</reference>
<organism evidence="5">
    <name type="scientific">Fusarium oxysporum f. sp. melonis 26406</name>
    <dbReference type="NCBI Taxonomy" id="1089452"/>
    <lineage>
        <taxon>Eukaryota</taxon>
        <taxon>Fungi</taxon>
        <taxon>Dikarya</taxon>
        <taxon>Ascomycota</taxon>
        <taxon>Pezizomycotina</taxon>
        <taxon>Sordariomycetes</taxon>
        <taxon>Hypocreomycetidae</taxon>
        <taxon>Hypocreales</taxon>
        <taxon>Nectriaceae</taxon>
        <taxon>Fusarium</taxon>
        <taxon>Fusarium oxysporum species complex</taxon>
    </lineage>
</organism>
<dbReference type="InterPro" id="IPR027417">
    <property type="entry name" value="P-loop_NTPase"/>
</dbReference>
<dbReference type="Gene3D" id="3.40.50.300">
    <property type="entry name" value="P-loop containing nucleotide triphosphate hydrolases"/>
    <property type="match status" value="1"/>
</dbReference>
<dbReference type="PANTHER" id="PTHR45732:SF7">
    <property type="entry name" value="ADP-RIBOSYLATION FACTOR-LIKE PROTEIN 8"/>
    <property type="match status" value="1"/>
</dbReference>